<dbReference type="Proteomes" id="UP000030907">
    <property type="component" value="Chromosome"/>
</dbReference>
<dbReference type="SUPFAM" id="SSF52540">
    <property type="entry name" value="P-loop containing nucleoside triphosphate hydrolases"/>
    <property type="match status" value="1"/>
</dbReference>
<name>A0A0A7PMH1_9SPHN</name>
<dbReference type="InterPro" id="IPR036640">
    <property type="entry name" value="ABC1_TM_sf"/>
</dbReference>
<dbReference type="PROSITE" id="PS50893">
    <property type="entry name" value="ABC_TRANSPORTER_2"/>
    <property type="match status" value="1"/>
</dbReference>
<dbReference type="Gene3D" id="3.40.50.300">
    <property type="entry name" value="P-loop containing nucleotide triphosphate hydrolases"/>
    <property type="match status" value="1"/>
</dbReference>
<dbReference type="STRING" id="1515612.SKP52_22260"/>
<dbReference type="InterPro" id="IPR003439">
    <property type="entry name" value="ABC_transporter-like_ATP-bd"/>
</dbReference>
<dbReference type="RefSeq" id="WP_039578799.1">
    <property type="nucleotide sequence ID" value="NZ_CP009122.1"/>
</dbReference>
<keyword evidence="11" id="KW-1185">Reference proteome</keyword>
<dbReference type="InterPro" id="IPR027417">
    <property type="entry name" value="P-loop_NTPase"/>
</dbReference>
<dbReference type="KEGG" id="sphk:SKP52_22260"/>
<dbReference type="SUPFAM" id="SSF90123">
    <property type="entry name" value="ABC transporter transmembrane region"/>
    <property type="match status" value="1"/>
</dbReference>
<dbReference type="AlphaFoldDB" id="A0A0A7PMH1"/>
<evidence type="ECO:0000313" key="10">
    <source>
        <dbReference type="EMBL" id="AJA11301.1"/>
    </source>
</evidence>
<dbReference type="InterPro" id="IPR039421">
    <property type="entry name" value="Type_1_exporter"/>
</dbReference>
<dbReference type="PANTHER" id="PTHR24221:SF654">
    <property type="entry name" value="ATP-BINDING CASSETTE SUB-FAMILY B MEMBER 6"/>
    <property type="match status" value="1"/>
</dbReference>
<evidence type="ECO:0000256" key="3">
    <source>
        <dbReference type="ARBA" id="ARBA00022741"/>
    </source>
</evidence>
<reference evidence="10 11" key="1">
    <citation type="journal article" date="2015" name="Int. J. Syst. Evol. Microbiol.">
        <title>Description of Sphingopyxis fribergensis sp. nov. - a soil bacterium with the ability to degrade styrene and phenylacetic acid.</title>
        <authorList>
            <person name="Oelschlagel M."/>
            <person name="Ruckert C."/>
            <person name="Kalinowski J."/>
            <person name="Schmidt G."/>
            <person name="Schlomann M."/>
            <person name="Tischler D."/>
        </authorList>
    </citation>
    <scope>NUCLEOTIDE SEQUENCE [LARGE SCALE GENOMIC DNA]</scope>
    <source>
        <strain evidence="10 11">Kp5.2</strain>
    </source>
</reference>
<dbReference type="GO" id="GO:0034040">
    <property type="term" value="F:ATPase-coupled lipid transmembrane transporter activity"/>
    <property type="evidence" value="ECO:0007669"/>
    <property type="project" value="TreeGrafter"/>
</dbReference>
<evidence type="ECO:0000256" key="5">
    <source>
        <dbReference type="ARBA" id="ARBA00022989"/>
    </source>
</evidence>
<evidence type="ECO:0000259" key="8">
    <source>
        <dbReference type="PROSITE" id="PS50893"/>
    </source>
</evidence>
<evidence type="ECO:0000256" key="2">
    <source>
        <dbReference type="ARBA" id="ARBA00022692"/>
    </source>
</evidence>
<dbReference type="InterPro" id="IPR003593">
    <property type="entry name" value="AAA+_ATPase"/>
</dbReference>
<evidence type="ECO:0000256" key="6">
    <source>
        <dbReference type="ARBA" id="ARBA00023136"/>
    </source>
</evidence>
<evidence type="ECO:0000313" key="11">
    <source>
        <dbReference type="Proteomes" id="UP000030907"/>
    </source>
</evidence>
<dbReference type="PANTHER" id="PTHR24221">
    <property type="entry name" value="ATP-BINDING CASSETTE SUB-FAMILY B"/>
    <property type="match status" value="1"/>
</dbReference>
<sequence>MRSHDGIADFIRLVWTGTRGAFAKAAILQTLGSLSEIVSILLLIPLLRLLDPSRNEILIDLSRFPLAPTGHALAITLPMIIGAFVVATIIRSLLLETKERYNARVMFGFVADFQHRLFKAVTLTRWQVLGRYRTADLTQILTSNIDRLLMATHQLLQLVQSALMTVIFALASLAISWRMTLAAVVIGVAVFTFTYRARRRSFEHGQTVGRQRRDEFRLVDGFLGGLRTAKLFGLQKQHLAAMDDVLFRIYRHNIRFASARARSATIYQTLTAVAVASFIFFALTFQTIELPVLLAMLFLFMRLAPRIMALHSVSQELAASLGPVSAVVQLLQTCRENAEQPVQSEGRIDIQLERGLELAQIRFQYGPAEAPTLDRISAFVPAHAITAISGPSGSGKSTLLDIISGLLPPASGKIMVDGVALGEDLMPQWQRHVALVPQETFLFNDTIAANLRLADNEIDDEQLWRALELADAAELVRSKPAGLETPVGDRGQALSGGERQRIAIARALLRRPRLLILDEATSALDTASEARVVEAIRSLREDMTIVIVTHRPALLDAADYVIALEEGRATSSPLAWEVMDGGKIAI</sequence>
<dbReference type="Gene3D" id="1.20.1560.10">
    <property type="entry name" value="ABC transporter type 1, transmembrane domain"/>
    <property type="match status" value="1"/>
</dbReference>
<dbReference type="InterPro" id="IPR017871">
    <property type="entry name" value="ABC_transporter-like_CS"/>
</dbReference>
<dbReference type="PROSITE" id="PS00211">
    <property type="entry name" value="ABC_TRANSPORTER_1"/>
    <property type="match status" value="1"/>
</dbReference>
<organism evidence="10 11">
    <name type="scientific">Sphingopyxis fribergensis</name>
    <dbReference type="NCBI Taxonomy" id="1515612"/>
    <lineage>
        <taxon>Bacteria</taxon>
        <taxon>Pseudomonadati</taxon>
        <taxon>Pseudomonadota</taxon>
        <taxon>Alphaproteobacteria</taxon>
        <taxon>Sphingomonadales</taxon>
        <taxon>Sphingomonadaceae</taxon>
        <taxon>Sphingopyxis</taxon>
    </lineage>
</organism>
<dbReference type="GO" id="GO:0016887">
    <property type="term" value="F:ATP hydrolysis activity"/>
    <property type="evidence" value="ECO:0007669"/>
    <property type="project" value="InterPro"/>
</dbReference>
<keyword evidence="5 7" id="KW-1133">Transmembrane helix</keyword>
<evidence type="ECO:0000259" key="9">
    <source>
        <dbReference type="PROSITE" id="PS50929"/>
    </source>
</evidence>
<evidence type="ECO:0008006" key="12">
    <source>
        <dbReference type="Google" id="ProtNLM"/>
    </source>
</evidence>
<dbReference type="GO" id="GO:0005886">
    <property type="term" value="C:plasma membrane"/>
    <property type="evidence" value="ECO:0007669"/>
    <property type="project" value="UniProtKB-SubCell"/>
</dbReference>
<dbReference type="InterPro" id="IPR011527">
    <property type="entry name" value="ABC1_TM_dom"/>
</dbReference>
<dbReference type="HOGENOM" id="CLU_000604_84_3_5"/>
<dbReference type="Pfam" id="PF00664">
    <property type="entry name" value="ABC_membrane"/>
    <property type="match status" value="1"/>
</dbReference>
<keyword evidence="2 7" id="KW-0812">Transmembrane</keyword>
<evidence type="ECO:0000256" key="4">
    <source>
        <dbReference type="ARBA" id="ARBA00022840"/>
    </source>
</evidence>
<comment type="subcellular location">
    <subcellularLocation>
        <location evidence="1">Cell membrane</location>
        <topology evidence="1">Multi-pass membrane protein</topology>
    </subcellularLocation>
</comment>
<feature type="domain" description="ABC transmembrane type-1" evidence="9">
    <location>
        <begin position="25"/>
        <end position="319"/>
    </location>
</feature>
<feature type="transmembrane region" description="Helical" evidence="7">
    <location>
        <begin position="155"/>
        <end position="175"/>
    </location>
</feature>
<gene>
    <name evidence="10" type="ORF">SKP52_22260</name>
</gene>
<dbReference type="GO" id="GO:0005524">
    <property type="term" value="F:ATP binding"/>
    <property type="evidence" value="ECO:0007669"/>
    <property type="project" value="UniProtKB-KW"/>
</dbReference>
<keyword evidence="3" id="KW-0547">Nucleotide-binding</keyword>
<keyword evidence="4" id="KW-0067">ATP-binding</keyword>
<dbReference type="EMBL" id="CP009122">
    <property type="protein sequence ID" value="AJA11301.1"/>
    <property type="molecule type" value="Genomic_DNA"/>
</dbReference>
<dbReference type="GO" id="GO:0140359">
    <property type="term" value="F:ABC-type transporter activity"/>
    <property type="evidence" value="ECO:0007669"/>
    <property type="project" value="InterPro"/>
</dbReference>
<protein>
    <recommendedName>
        <fullName evidence="12">ABC transporter ATP-binding protein</fullName>
    </recommendedName>
</protein>
<dbReference type="Pfam" id="PF00005">
    <property type="entry name" value="ABC_tran"/>
    <property type="match status" value="1"/>
</dbReference>
<dbReference type="SMART" id="SM00382">
    <property type="entry name" value="AAA"/>
    <property type="match status" value="1"/>
</dbReference>
<feature type="transmembrane region" description="Helical" evidence="7">
    <location>
        <begin position="181"/>
        <end position="197"/>
    </location>
</feature>
<keyword evidence="6 7" id="KW-0472">Membrane</keyword>
<feature type="transmembrane region" description="Helical" evidence="7">
    <location>
        <begin position="288"/>
        <end position="305"/>
    </location>
</feature>
<evidence type="ECO:0000256" key="7">
    <source>
        <dbReference type="SAM" id="Phobius"/>
    </source>
</evidence>
<dbReference type="PROSITE" id="PS50929">
    <property type="entry name" value="ABC_TM1F"/>
    <property type="match status" value="1"/>
</dbReference>
<feature type="transmembrane region" description="Helical" evidence="7">
    <location>
        <begin position="21"/>
        <end position="50"/>
    </location>
</feature>
<accession>A0A0A7PMH1</accession>
<feature type="domain" description="ABC transporter" evidence="8">
    <location>
        <begin position="356"/>
        <end position="586"/>
    </location>
</feature>
<proteinExistence type="predicted"/>
<evidence type="ECO:0000256" key="1">
    <source>
        <dbReference type="ARBA" id="ARBA00004651"/>
    </source>
</evidence>
<feature type="transmembrane region" description="Helical" evidence="7">
    <location>
        <begin position="70"/>
        <end position="94"/>
    </location>
</feature>